<dbReference type="SMART" id="SM00382">
    <property type="entry name" value="AAA"/>
    <property type="match status" value="1"/>
</dbReference>
<dbReference type="SUPFAM" id="SSF52540">
    <property type="entry name" value="P-loop containing nucleoside triphosphate hydrolases"/>
    <property type="match status" value="1"/>
</dbReference>
<comment type="similarity">
    <text evidence="1">Belongs to the ABC transporter superfamily.</text>
</comment>
<dbReference type="AlphaFoldDB" id="A0A0E2B644"/>
<name>A0A0E2B644_9LEPT</name>
<comment type="caution">
    <text evidence="6">The sequence shown here is derived from an EMBL/GenBank/DDBJ whole genome shotgun (WGS) entry which is preliminary data.</text>
</comment>
<accession>A0A0E2B644</accession>
<dbReference type="Pfam" id="PF00005">
    <property type="entry name" value="ABC_tran"/>
    <property type="match status" value="1"/>
</dbReference>
<sequence>MSEFAIEIDSIQKKYKEQKALKGVSFQVPKGSVFGLLGPNGAGKTSLVRILMGFSKQTEGNFRLFGLPFSTRLRKKIGYLPEKISIPGFLTGEEFLTFSGKLAGMKSASIRDKSKSLLEKTGIADAASKKISGYSKGMLQRLGLASALINDPELLILDEPGSGLDPKGYIDFRETLVEENRTKGTTVLLNSHRLLEVEKVCHEIGILNLGTLAAIGPLESLKEGKNRILIKLESITPELDSYIRKISSEQKIKENQIEFLPMDGIDLRKIPAELVALGANIFKYERTTESLEEVFLRVTGGNDE</sequence>
<dbReference type="InterPro" id="IPR027417">
    <property type="entry name" value="P-loop_NTPase"/>
</dbReference>
<keyword evidence="2" id="KW-0813">Transport</keyword>
<evidence type="ECO:0000256" key="1">
    <source>
        <dbReference type="ARBA" id="ARBA00005417"/>
    </source>
</evidence>
<dbReference type="GO" id="GO:0005524">
    <property type="term" value="F:ATP binding"/>
    <property type="evidence" value="ECO:0007669"/>
    <property type="project" value="UniProtKB-KW"/>
</dbReference>
<evidence type="ECO:0000256" key="2">
    <source>
        <dbReference type="ARBA" id="ARBA00022448"/>
    </source>
</evidence>
<dbReference type="InterPro" id="IPR003593">
    <property type="entry name" value="AAA+_ATPase"/>
</dbReference>
<dbReference type="Gene3D" id="3.40.50.300">
    <property type="entry name" value="P-loop containing nucleotide triphosphate hydrolases"/>
    <property type="match status" value="1"/>
</dbReference>
<evidence type="ECO:0000313" key="6">
    <source>
        <dbReference type="EMBL" id="EKO16800.1"/>
    </source>
</evidence>
<keyword evidence="4 6" id="KW-0067">ATP-binding</keyword>
<dbReference type="PROSITE" id="PS00211">
    <property type="entry name" value="ABC_TRANSPORTER_1"/>
    <property type="match status" value="1"/>
</dbReference>
<protein>
    <submittedName>
        <fullName evidence="6">ABC transporter, ATP-binding protein</fullName>
    </submittedName>
</protein>
<evidence type="ECO:0000256" key="3">
    <source>
        <dbReference type="ARBA" id="ARBA00022741"/>
    </source>
</evidence>
<evidence type="ECO:0000259" key="5">
    <source>
        <dbReference type="PROSITE" id="PS50893"/>
    </source>
</evidence>
<dbReference type="PANTHER" id="PTHR43335:SF4">
    <property type="entry name" value="ABC TRANSPORTER, ATP-BINDING PROTEIN"/>
    <property type="match status" value="1"/>
</dbReference>
<proteinExistence type="inferred from homology"/>
<evidence type="ECO:0000313" key="7">
    <source>
        <dbReference type="Proteomes" id="UP000006253"/>
    </source>
</evidence>
<reference evidence="6 7" key="1">
    <citation type="submission" date="2012-10" db="EMBL/GenBank/DDBJ databases">
        <authorList>
            <person name="Harkins D.M."/>
            <person name="Durkin A.S."/>
            <person name="Brinkac L.M."/>
            <person name="Selengut J.D."/>
            <person name="Sanka R."/>
            <person name="DePew J."/>
            <person name="Purushe J."/>
            <person name="Peacock S.J."/>
            <person name="Thaipadungpanit J."/>
            <person name="Wuthiekanun V.W."/>
            <person name="Day N.P."/>
            <person name="Vinetz J.M."/>
            <person name="Sutton G.G."/>
            <person name="Nelson W.C."/>
            <person name="Fouts D.E."/>
        </authorList>
    </citation>
    <scope>NUCLEOTIDE SEQUENCE [LARGE SCALE GENOMIC DNA]</scope>
    <source>
        <strain evidence="6 7">H1</strain>
    </source>
</reference>
<dbReference type="GO" id="GO:0016887">
    <property type="term" value="F:ATP hydrolysis activity"/>
    <property type="evidence" value="ECO:0007669"/>
    <property type="project" value="InterPro"/>
</dbReference>
<dbReference type="InterPro" id="IPR017871">
    <property type="entry name" value="ABC_transporter-like_CS"/>
</dbReference>
<dbReference type="PANTHER" id="PTHR43335">
    <property type="entry name" value="ABC TRANSPORTER, ATP-BINDING PROTEIN"/>
    <property type="match status" value="1"/>
</dbReference>
<organism evidence="6 7">
    <name type="scientific">Leptospira kirschneri str. H1</name>
    <dbReference type="NCBI Taxonomy" id="1049966"/>
    <lineage>
        <taxon>Bacteria</taxon>
        <taxon>Pseudomonadati</taxon>
        <taxon>Spirochaetota</taxon>
        <taxon>Spirochaetia</taxon>
        <taxon>Leptospirales</taxon>
        <taxon>Leptospiraceae</taxon>
        <taxon>Leptospira</taxon>
    </lineage>
</organism>
<feature type="domain" description="ABC transporter" evidence="5">
    <location>
        <begin position="6"/>
        <end position="234"/>
    </location>
</feature>
<keyword evidence="3" id="KW-0547">Nucleotide-binding</keyword>
<dbReference type="EMBL" id="AHMY02000022">
    <property type="protein sequence ID" value="EKO16800.1"/>
    <property type="molecule type" value="Genomic_DNA"/>
</dbReference>
<dbReference type="CDD" id="cd03230">
    <property type="entry name" value="ABC_DR_subfamily_A"/>
    <property type="match status" value="1"/>
</dbReference>
<dbReference type="RefSeq" id="WP_004751574.1">
    <property type="nucleotide sequence ID" value="NZ_AHMY02000022.1"/>
</dbReference>
<dbReference type="Proteomes" id="UP000006253">
    <property type="component" value="Unassembled WGS sequence"/>
</dbReference>
<gene>
    <name evidence="6" type="ORF">LEP1GSC081_2560</name>
</gene>
<evidence type="ECO:0000256" key="4">
    <source>
        <dbReference type="ARBA" id="ARBA00022840"/>
    </source>
</evidence>
<dbReference type="PROSITE" id="PS50893">
    <property type="entry name" value="ABC_TRANSPORTER_2"/>
    <property type="match status" value="1"/>
</dbReference>
<dbReference type="InterPro" id="IPR003439">
    <property type="entry name" value="ABC_transporter-like_ATP-bd"/>
</dbReference>